<keyword evidence="8" id="KW-1185">Reference proteome</keyword>
<keyword evidence="4 5" id="KW-0472">Membrane</keyword>
<feature type="transmembrane region" description="Helical" evidence="5">
    <location>
        <begin position="150"/>
        <end position="173"/>
    </location>
</feature>
<dbReference type="GO" id="GO:0005886">
    <property type="term" value="C:plasma membrane"/>
    <property type="evidence" value="ECO:0007669"/>
    <property type="project" value="UniProtKB-SubCell"/>
</dbReference>
<evidence type="ECO:0000256" key="5">
    <source>
        <dbReference type="SAM" id="Phobius"/>
    </source>
</evidence>
<comment type="subcellular location">
    <subcellularLocation>
        <location evidence="1">Cell membrane</location>
        <topology evidence="1">Multi-pass membrane protein</topology>
    </subcellularLocation>
</comment>
<proteinExistence type="predicted"/>
<feature type="transmembrane region" description="Helical" evidence="5">
    <location>
        <begin position="334"/>
        <end position="353"/>
    </location>
</feature>
<dbReference type="PANTHER" id="PTHR23508">
    <property type="entry name" value="CARBOXYLIC ACID TRANSPORTER PROTEIN HOMOLOG"/>
    <property type="match status" value="1"/>
</dbReference>
<dbReference type="AlphaFoldDB" id="A0A8J3MTN8"/>
<dbReference type="SUPFAM" id="SSF103473">
    <property type="entry name" value="MFS general substrate transporter"/>
    <property type="match status" value="1"/>
</dbReference>
<evidence type="ECO:0000256" key="3">
    <source>
        <dbReference type="ARBA" id="ARBA00022989"/>
    </source>
</evidence>
<dbReference type="PANTHER" id="PTHR23508:SF10">
    <property type="entry name" value="CARBOXYLIC ACID TRANSPORTER PROTEIN HOMOLOG"/>
    <property type="match status" value="1"/>
</dbReference>
<feature type="transmembrane region" description="Helical" evidence="5">
    <location>
        <begin position="270"/>
        <end position="289"/>
    </location>
</feature>
<keyword evidence="3 5" id="KW-1133">Transmembrane helix</keyword>
<dbReference type="EMBL" id="BNJF01000002">
    <property type="protein sequence ID" value="GHO46121.1"/>
    <property type="molecule type" value="Genomic_DNA"/>
</dbReference>
<keyword evidence="2 5" id="KW-0812">Transmembrane</keyword>
<dbReference type="Pfam" id="PF07690">
    <property type="entry name" value="MFS_1"/>
    <property type="match status" value="1"/>
</dbReference>
<evidence type="ECO:0000313" key="7">
    <source>
        <dbReference type="EMBL" id="GHO46121.1"/>
    </source>
</evidence>
<feature type="domain" description="Major facilitator superfamily (MFS) profile" evidence="6">
    <location>
        <begin position="27"/>
        <end position="447"/>
    </location>
</feature>
<feature type="transmembrane region" description="Helical" evidence="5">
    <location>
        <begin position="185"/>
        <end position="204"/>
    </location>
</feature>
<comment type="caution">
    <text evidence="7">The sequence shown here is derived from an EMBL/GenBank/DDBJ whole genome shotgun (WGS) entry which is preliminary data.</text>
</comment>
<sequence length="463" mass="50299">MPVAVQSSQNIAARIDRLPLSREIWRILFLAGIAWLLESYDIGVIGTVLPTIERQFQLDTFAVGWLATISTLGIVVAIIPAGWLVDRVGRKNMLALGTAWYAFFSLLCAFAPNAFLIMVLRFVAGFGMGAIFPIPYAMAAEFTPSHARGLMTGVLDSFLSVGYFIAPLLGFAATSWFDPTQGWRFLFLLGGLPLLFVPVLLKWMPESPRWLQIRGRGTEADTIVSSLEDAIEQRQHEPLPGPKITSLLTSDAESSSPFALLRAPYLKRTIMMWISFACILFIFYAIQTYTPTVLVQQGYGLGNAFLFTSIIVIASIPGKYLAAYALERWGRKPTLIAFTSIAAVSGICFGFSHTVATSLFFGVLMSFFGIGVDPGIKIYGAEQYPTSIRGLGISSFECIGRLFGGALAPFIMAFILANGGVSGSYVFMAALAIIGVIAVALLGRETRGKTLERAATEDTRQAA</sequence>
<feature type="transmembrane region" description="Helical" evidence="5">
    <location>
        <begin position="301"/>
        <end position="322"/>
    </location>
</feature>
<dbReference type="CDD" id="cd17316">
    <property type="entry name" value="MFS_SV2_like"/>
    <property type="match status" value="1"/>
</dbReference>
<dbReference type="PROSITE" id="PS50850">
    <property type="entry name" value="MFS"/>
    <property type="match status" value="1"/>
</dbReference>
<evidence type="ECO:0000256" key="1">
    <source>
        <dbReference type="ARBA" id="ARBA00004651"/>
    </source>
</evidence>
<feature type="transmembrane region" description="Helical" evidence="5">
    <location>
        <begin position="359"/>
        <end position="379"/>
    </location>
</feature>
<name>A0A8J3MTN8_9CHLR</name>
<feature type="transmembrane region" description="Helical" evidence="5">
    <location>
        <begin position="92"/>
        <end position="112"/>
    </location>
</feature>
<gene>
    <name evidence="7" type="ORF">KSX_42840</name>
</gene>
<evidence type="ECO:0000313" key="8">
    <source>
        <dbReference type="Proteomes" id="UP000612362"/>
    </source>
</evidence>
<feature type="transmembrane region" description="Helical" evidence="5">
    <location>
        <begin position="27"/>
        <end position="49"/>
    </location>
</feature>
<feature type="transmembrane region" description="Helical" evidence="5">
    <location>
        <begin position="423"/>
        <end position="443"/>
    </location>
</feature>
<evidence type="ECO:0000256" key="4">
    <source>
        <dbReference type="ARBA" id="ARBA00023136"/>
    </source>
</evidence>
<accession>A0A8J3MTN8</accession>
<feature type="transmembrane region" description="Helical" evidence="5">
    <location>
        <begin position="399"/>
        <end position="417"/>
    </location>
</feature>
<dbReference type="InterPro" id="IPR020846">
    <property type="entry name" value="MFS_dom"/>
</dbReference>
<dbReference type="Proteomes" id="UP000612362">
    <property type="component" value="Unassembled WGS sequence"/>
</dbReference>
<organism evidence="7 8">
    <name type="scientific">Ktedonospora formicarum</name>
    <dbReference type="NCBI Taxonomy" id="2778364"/>
    <lineage>
        <taxon>Bacteria</taxon>
        <taxon>Bacillati</taxon>
        <taxon>Chloroflexota</taxon>
        <taxon>Ktedonobacteria</taxon>
        <taxon>Ktedonobacterales</taxon>
        <taxon>Ktedonobacteraceae</taxon>
        <taxon>Ktedonospora</taxon>
    </lineage>
</organism>
<evidence type="ECO:0000259" key="6">
    <source>
        <dbReference type="PROSITE" id="PS50850"/>
    </source>
</evidence>
<dbReference type="InterPro" id="IPR011701">
    <property type="entry name" value="MFS"/>
</dbReference>
<dbReference type="RefSeq" id="WP_220195519.1">
    <property type="nucleotide sequence ID" value="NZ_BNJF01000002.1"/>
</dbReference>
<protein>
    <submittedName>
        <fullName evidence="7">MFS transporter</fullName>
    </submittedName>
</protein>
<dbReference type="InterPro" id="IPR036259">
    <property type="entry name" value="MFS_trans_sf"/>
</dbReference>
<reference evidence="7" key="1">
    <citation type="submission" date="2020-10" db="EMBL/GenBank/DDBJ databases">
        <title>Taxonomic study of unclassified bacteria belonging to the class Ktedonobacteria.</title>
        <authorList>
            <person name="Yabe S."/>
            <person name="Wang C.M."/>
            <person name="Zheng Y."/>
            <person name="Sakai Y."/>
            <person name="Cavaletti L."/>
            <person name="Monciardini P."/>
            <person name="Donadio S."/>
        </authorList>
    </citation>
    <scope>NUCLEOTIDE SEQUENCE</scope>
    <source>
        <strain evidence="7">SOSP1-1</strain>
    </source>
</reference>
<feature type="transmembrane region" description="Helical" evidence="5">
    <location>
        <begin position="61"/>
        <end position="85"/>
    </location>
</feature>
<dbReference type="GO" id="GO:0046943">
    <property type="term" value="F:carboxylic acid transmembrane transporter activity"/>
    <property type="evidence" value="ECO:0007669"/>
    <property type="project" value="TreeGrafter"/>
</dbReference>
<evidence type="ECO:0000256" key="2">
    <source>
        <dbReference type="ARBA" id="ARBA00022692"/>
    </source>
</evidence>
<dbReference type="PROSITE" id="PS00216">
    <property type="entry name" value="SUGAR_TRANSPORT_1"/>
    <property type="match status" value="2"/>
</dbReference>
<dbReference type="InterPro" id="IPR005829">
    <property type="entry name" value="Sugar_transporter_CS"/>
</dbReference>
<dbReference type="Gene3D" id="1.20.1250.20">
    <property type="entry name" value="MFS general substrate transporter like domains"/>
    <property type="match status" value="1"/>
</dbReference>